<comment type="caution">
    <text evidence="2">The sequence shown here is derived from an EMBL/GenBank/DDBJ whole genome shotgun (WGS) entry which is preliminary data.</text>
</comment>
<evidence type="ECO:0000256" key="1">
    <source>
        <dbReference type="SAM" id="MobiDB-lite"/>
    </source>
</evidence>
<name>T0JYS2_COLGC</name>
<organism evidence="2 3">
    <name type="scientific">Colletotrichum gloeosporioides (strain Cg-14)</name>
    <name type="common">Anthracnose fungus</name>
    <name type="synonym">Glomerella cingulata</name>
    <dbReference type="NCBI Taxonomy" id="1237896"/>
    <lineage>
        <taxon>Eukaryota</taxon>
        <taxon>Fungi</taxon>
        <taxon>Dikarya</taxon>
        <taxon>Ascomycota</taxon>
        <taxon>Pezizomycotina</taxon>
        <taxon>Sordariomycetes</taxon>
        <taxon>Hypocreomycetidae</taxon>
        <taxon>Glomerellales</taxon>
        <taxon>Glomerellaceae</taxon>
        <taxon>Colletotrichum</taxon>
        <taxon>Colletotrichum gloeosporioides species complex</taxon>
    </lineage>
</organism>
<feature type="compositionally biased region" description="Polar residues" evidence="1">
    <location>
        <begin position="15"/>
        <end position="24"/>
    </location>
</feature>
<dbReference type="Proteomes" id="UP000015530">
    <property type="component" value="Unassembled WGS sequence"/>
</dbReference>
<accession>T0JYS2</accession>
<sequence length="39" mass="4301">MHKSQDVGCMPLSWMTGTHASSRLTRSRRDRANESGGPV</sequence>
<protein>
    <submittedName>
        <fullName evidence="2">Uncharacterized protein</fullName>
    </submittedName>
</protein>
<evidence type="ECO:0000313" key="3">
    <source>
        <dbReference type="Proteomes" id="UP000015530"/>
    </source>
</evidence>
<reference evidence="3" key="1">
    <citation type="journal article" date="2013" name="Mol. Plant Microbe Interact.">
        <title>Global aspects of pacC regulation of pathogenicity genes in Colletotrichum gloeosporioides as revealed by transcriptome analysis.</title>
        <authorList>
            <person name="Alkan N."/>
            <person name="Meng X."/>
            <person name="Friedlander G."/>
            <person name="Reuveni E."/>
            <person name="Sukno S."/>
            <person name="Sherman A."/>
            <person name="Thon M."/>
            <person name="Fluhr R."/>
            <person name="Prusky D."/>
        </authorList>
    </citation>
    <scope>NUCLEOTIDE SEQUENCE [LARGE SCALE GENOMIC DNA]</scope>
    <source>
        <strain evidence="3">Cg-14</strain>
    </source>
</reference>
<evidence type="ECO:0000313" key="2">
    <source>
        <dbReference type="EMBL" id="EQB44649.1"/>
    </source>
</evidence>
<feature type="region of interest" description="Disordered" evidence="1">
    <location>
        <begin position="1"/>
        <end position="39"/>
    </location>
</feature>
<dbReference type="AlphaFoldDB" id="T0JYS2"/>
<dbReference type="HOGENOM" id="CLU_3320008_0_0_1"/>
<proteinExistence type="predicted"/>
<gene>
    <name evidence="2" type="ORF">CGLO_16581</name>
</gene>
<dbReference type="EMBL" id="AMYD01003935">
    <property type="protein sequence ID" value="EQB44649.1"/>
    <property type="molecule type" value="Genomic_DNA"/>
</dbReference>